<dbReference type="GO" id="GO:0097193">
    <property type="term" value="P:intrinsic apoptotic signaling pathway"/>
    <property type="evidence" value="ECO:0007669"/>
    <property type="project" value="InterPro"/>
</dbReference>
<dbReference type="PANTHER" id="PTHR31107:SF2">
    <property type="entry name" value="CYTOCHROME C OXIDASE ASSEMBLY FACTOR 8"/>
    <property type="match status" value="1"/>
</dbReference>
<protein>
    <submittedName>
        <fullName evidence="7">Uncharacterized protein</fullName>
    </submittedName>
</protein>
<evidence type="ECO:0000256" key="2">
    <source>
        <dbReference type="ARBA" id="ARBA00005453"/>
    </source>
</evidence>
<proteinExistence type="inferred from homology"/>
<dbReference type="PANTHER" id="PTHR31107">
    <property type="entry name" value="APOPTOGENIC PROTEIN 1, MITOCHONDRIAL"/>
    <property type="match status" value="1"/>
</dbReference>
<keyword evidence="3" id="KW-0999">Mitochondrion inner membrane</keyword>
<evidence type="ECO:0000256" key="3">
    <source>
        <dbReference type="ARBA" id="ARBA00022792"/>
    </source>
</evidence>
<dbReference type="EMBL" id="CAJGYM010000005">
    <property type="protein sequence ID" value="CAD6186609.1"/>
    <property type="molecule type" value="Genomic_DNA"/>
</dbReference>
<evidence type="ECO:0000256" key="6">
    <source>
        <dbReference type="ARBA" id="ARBA00023136"/>
    </source>
</evidence>
<name>A0A8S1GTN0_9PELO</name>
<dbReference type="OrthoDB" id="6246201at2759"/>
<keyword evidence="8" id="KW-1185">Reference proteome</keyword>
<sequence length="136" mass="16604">MEGRVRVDRRFDWVGPPDRTSKIRSILLRRVDNETALERDYREAREQLNKWNSDFWTRHNTLFDDKKSRFIEMKKAQLGPLETVSANELSRFYRDFLNERHPAMMAYNKEWYCRNLALIWPALKVNVVRFVRLLKR</sequence>
<gene>
    <name evidence="7" type="ORF">CAUJ_LOCUS2528</name>
</gene>
<comment type="subcellular location">
    <subcellularLocation>
        <location evidence="1">Mitochondrion inner membrane</location>
        <topology evidence="1">Peripheral membrane protein</topology>
        <orientation evidence="1">Matrix side</orientation>
    </subcellularLocation>
</comment>
<comment type="caution">
    <text evidence="7">The sequence shown here is derived from an EMBL/GenBank/DDBJ whole genome shotgun (WGS) entry which is preliminary data.</text>
</comment>
<evidence type="ECO:0000256" key="1">
    <source>
        <dbReference type="ARBA" id="ARBA00004443"/>
    </source>
</evidence>
<dbReference type="AlphaFoldDB" id="A0A8S1GTN0"/>
<comment type="similarity">
    <text evidence="2">Belongs to the COA8 family.</text>
</comment>
<dbReference type="InterPro" id="IPR018796">
    <property type="entry name" value="COA8"/>
</dbReference>
<keyword evidence="6" id="KW-0472">Membrane</keyword>
<keyword evidence="4" id="KW-0809">Transit peptide</keyword>
<keyword evidence="5" id="KW-0496">Mitochondrion</keyword>
<accession>A0A8S1GTN0</accession>
<organism evidence="7 8">
    <name type="scientific">Caenorhabditis auriculariae</name>
    <dbReference type="NCBI Taxonomy" id="2777116"/>
    <lineage>
        <taxon>Eukaryota</taxon>
        <taxon>Metazoa</taxon>
        <taxon>Ecdysozoa</taxon>
        <taxon>Nematoda</taxon>
        <taxon>Chromadorea</taxon>
        <taxon>Rhabditida</taxon>
        <taxon>Rhabditina</taxon>
        <taxon>Rhabditomorpha</taxon>
        <taxon>Rhabditoidea</taxon>
        <taxon>Rhabditidae</taxon>
        <taxon>Peloderinae</taxon>
        <taxon>Caenorhabditis</taxon>
    </lineage>
</organism>
<reference evidence="7" key="1">
    <citation type="submission" date="2020-10" db="EMBL/GenBank/DDBJ databases">
        <authorList>
            <person name="Kikuchi T."/>
        </authorList>
    </citation>
    <scope>NUCLEOTIDE SEQUENCE</scope>
    <source>
        <strain evidence="7">NKZ352</strain>
    </source>
</reference>
<evidence type="ECO:0000256" key="5">
    <source>
        <dbReference type="ARBA" id="ARBA00023128"/>
    </source>
</evidence>
<dbReference type="Pfam" id="PF10231">
    <property type="entry name" value="COA8"/>
    <property type="match status" value="1"/>
</dbReference>
<evidence type="ECO:0000256" key="4">
    <source>
        <dbReference type="ARBA" id="ARBA00022946"/>
    </source>
</evidence>
<dbReference type="Proteomes" id="UP000835052">
    <property type="component" value="Unassembled WGS sequence"/>
</dbReference>
<evidence type="ECO:0000313" key="8">
    <source>
        <dbReference type="Proteomes" id="UP000835052"/>
    </source>
</evidence>
<evidence type="ECO:0000313" key="7">
    <source>
        <dbReference type="EMBL" id="CAD6186609.1"/>
    </source>
</evidence>
<dbReference type="GO" id="GO:0005743">
    <property type="term" value="C:mitochondrial inner membrane"/>
    <property type="evidence" value="ECO:0007669"/>
    <property type="project" value="UniProtKB-SubCell"/>
</dbReference>